<dbReference type="EMBL" id="JAWRLE010000013">
    <property type="protein sequence ID" value="MEB2579409.1"/>
    <property type="molecule type" value="Genomic_DNA"/>
</dbReference>
<sequence length="133" mass="14784">MTNTNATFSALSARIPGMSMLYDEDSNFRYALLVDLARFKPAEYERQALFERISDRLMSEYLRLASHIEAAREAGDHSIPRGCDGDAVSMSMPIDDLMMIEVIPTAIDREAFARCLPTKVGDFIGWLCGAPGD</sequence>
<organism evidence="1 2">
    <name type="scientific">Burkholderia anthinoferrum</name>
    <dbReference type="NCBI Taxonomy" id="3090833"/>
    <lineage>
        <taxon>Bacteria</taxon>
        <taxon>Pseudomonadati</taxon>
        <taxon>Pseudomonadota</taxon>
        <taxon>Betaproteobacteria</taxon>
        <taxon>Burkholderiales</taxon>
        <taxon>Burkholderiaceae</taxon>
        <taxon>Burkholderia</taxon>
    </lineage>
</organism>
<gene>
    <name evidence="1" type="ORF">SB593_10620</name>
</gene>
<comment type="caution">
    <text evidence="1">The sequence shown here is derived from an EMBL/GenBank/DDBJ whole genome shotgun (WGS) entry which is preliminary data.</text>
</comment>
<accession>A0ABU5WKA1</accession>
<proteinExistence type="predicted"/>
<evidence type="ECO:0000313" key="1">
    <source>
        <dbReference type="EMBL" id="MEB2579409.1"/>
    </source>
</evidence>
<name>A0ABU5WKA1_9BURK</name>
<evidence type="ECO:0000313" key="2">
    <source>
        <dbReference type="Proteomes" id="UP001304467"/>
    </source>
</evidence>
<dbReference type="RefSeq" id="WP_089465265.1">
    <property type="nucleotide sequence ID" value="NZ_JAWRKY010000005.1"/>
</dbReference>
<dbReference type="Proteomes" id="UP001304467">
    <property type="component" value="Unassembled WGS sequence"/>
</dbReference>
<protein>
    <submittedName>
        <fullName evidence="1">Uncharacterized protein</fullName>
    </submittedName>
</protein>
<reference evidence="1 2" key="1">
    <citation type="journal article" date="2023" name="Front. Microbiol.">
        <title>Genomic analyses of Burkholderia respiratory isolates indicates two evolutionarily distinct B. anthina clades.</title>
        <authorList>
            <person name="Pham A."/>
            <person name="Volmer J.G."/>
            <person name="Chambers D.C."/>
            <person name="Smith D.J."/>
            <person name="Reid D.W."/>
            <person name="Burr L."/>
            <person name="Wells T.J."/>
        </authorList>
    </citation>
    <scope>NUCLEOTIDE SEQUENCE [LARGE SCALE GENOMIC DNA]</scope>
    <source>
        <strain evidence="1 2">BCCIQ07A</strain>
    </source>
</reference>
<keyword evidence="2" id="KW-1185">Reference proteome</keyword>